<accession>A0A6B3R6J4</accession>
<reference evidence="4 5" key="1">
    <citation type="submission" date="2020-02" db="EMBL/GenBank/DDBJ databases">
        <title>Flavobacteriaceae Psychroflexus bacterium YR1-1, complete genome.</title>
        <authorList>
            <person name="Li Y."/>
            <person name="Wu S."/>
        </authorList>
    </citation>
    <scope>NUCLEOTIDE SEQUENCE [LARGE SCALE GENOMIC DNA]</scope>
    <source>
        <strain evidence="4 5">YR1-1</strain>
    </source>
</reference>
<dbReference type="GO" id="GO:0004753">
    <property type="term" value="F:saccharopine dehydrogenase activity"/>
    <property type="evidence" value="ECO:0007669"/>
    <property type="project" value="TreeGrafter"/>
</dbReference>
<proteinExistence type="predicted"/>
<gene>
    <name evidence="4" type="ORF">G3567_11440</name>
</gene>
<dbReference type="PANTHER" id="PTHR11133:SF22">
    <property type="entry name" value="ALPHA-AMINOADIPIC SEMIALDEHYDE SYNTHASE, MITOCHONDRIAL"/>
    <property type="match status" value="1"/>
</dbReference>
<name>A0A6B3R6J4_9FLAO</name>
<organism evidence="4 5">
    <name type="scientific">Psychroflexus aurantiacus</name>
    <dbReference type="NCBI Taxonomy" id="2709310"/>
    <lineage>
        <taxon>Bacteria</taxon>
        <taxon>Pseudomonadati</taxon>
        <taxon>Bacteroidota</taxon>
        <taxon>Flavobacteriia</taxon>
        <taxon>Flavobacteriales</taxon>
        <taxon>Flavobacteriaceae</taxon>
        <taxon>Psychroflexus</taxon>
    </lineage>
</organism>
<dbReference type="GO" id="GO:0005737">
    <property type="term" value="C:cytoplasm"/>
    <property type="evidence" value="ECO:0007669"/>
    <property type="project" value="TreeGrafter"/>
</dbReference>
<feature type="domain" description="Saccharopine dehydrogenase NADP binding" evidence="2">
    <location>
        <begin position="4"/>
        <end position="122"/>
    </location>
</feature>
<keyword evidence="1" id="KW-0560">Oxidoreductase</keyword>
<sequence length="455" mass="51620">MRSILIIGAGKSTSSLVRYLLSESKTQEFKLIIADKSIKSAQALANNQPQATALALDIFEASERAEAIQNADIVISMLPARFHIEVAKDCLKFNKNMVTASYVSKDMEVLNDEVKEKGLTFMNEIGVDPGVDHMSAMQVIDRIRSQGGKMLLFESFTGGLVAPESDDNLWNYKFTWNPRNVVVAGQGGAAEFIQEGQYKYIPYQRLFRRTEFLSIPEYGRFEGLANRNSLAYRSIYGLEDIPTLYRGTLRRVGFSKAWNVFVQLGMTDDTYAMQDTEEMTYRSFVNSFLPYSPTDSVELKLRLSLKIDQDDLIWDKLLELDLFNPDKKIGIKQATPAQALQKILEEKWTLKPEDKDMIVMYHKFGFELDGKKKQIDSTMVSIGEDQTYTAMAKTVGLPVGIAALKILNGEIKKPGVLRPIHPEIYNPILKALEDYDIKFEETEKEYKGYNPDQLL</sequence>
<dbReference type="Pfam" id="PF16653">
    <property type="entry name" value="Sacchrp_dh_C"/>
    <property type="match status" value="1"/>
</dbReference>
<dbReference type="Proteomes" id="UP000478505">
    <property type="component" value="Unassembled WGS sequence"/>
</dbReference>
<evidence type="ECO:0000256" key="1">
    <source>
        <dbReference type="ARBA" id="ARBA00023002"/>
    </source>
</evidence>
<dbReference type="Pfam" id="PF03435">
    <property type="entry name" value="Sacchrp_dh_NADP"/>
    <property type="match status" value="1"/>
</dbReference>
<evidence type="ECO:0000313" key="5">
    <source>
        <dbReference type="Proteomes" id="UP000478505"/>
    </source>
</evidence>
<dbReference type="InterPro" id="IPR036291">
    <property type="entry name" value="NAD(P)-bd_dom_sf"/>
</dbReference>
<dbReference type="RefSeq" id="WP_164005464.1">
    <property type="nucleotide sequence ID" value="NZ_JAAIKD010000006.1"/>
</dbReference>
<protein>
    <submittedName>
        <fullName evidence="4">NAD(P)-binding domain-containing protein</fullName>
    </submittedName>
</protein>
<dbReference type="Gene3D" id="1.10.1870.10">
    <property type="entry name" value="Domain 3, Saccharopine reductase"/>
    <property type="match status" value="1"/>
</dbReference>
<evidence type="ECO:0000313" key="4">
    <source>
        <dbReference type="EMBL" id="NEV94757.1"/>
    </source>
</evidence>
<dbReference type="InterPro" id="IPR051168">
    <property type="entry name" value="AASS"/>
</dbReference>
<dbReference type="EMBL" id="JAAIKD010000006">
    <property type="protein sequence ID" value="NEV94757.1"/>
    <property type="molecule type" value="Genomic_DNA"/>
</dbReference>
<evidence type="ECO:0000259" key="3">
    <source>
        <dbReference type="Pfam" id="PF16653"/>
    </source>
</evidence>
<dbReference type="InterPro" id="IPR005097">
    <property type="entry name" value="Sacchrp_dh_NADP-bd"/>
</dbReference>
<dbReference type="AlphaFoldDB" id="A0A6B3R6J4"/>
<dbReference type="Gene3D" id="3.40.50.720">
    <property type="entry name" value="NAD(P)-binding Rossmann-like Domain"/>
    <property type="match status" value="1"/>
</dbReference>
<dbReference type="PANTHER" id="PTHR11133">
    <property type="entry name" value="SACCHAROPINE DEHYDROGENASE"/>
    <property type="match status" value="1"/>
</dbReference>
<dbReference type="SUPFAM" id="SSF51735">
    <property type="entry name" value="NAD(P)-binding Rossmann-fold domains"/>
    <property type="match status" value="1"/>
</dbReference>
<dbReference type="InterPro" id="IPR032095">
    <property type="entry name" value="Sacchrp_dh-like_C"/>
</dbReference>
<evidence type="ECO:0000259" key="2">
    <source>
        <dbReference type="Pfam" id="PF03435"/>
    </source>
</evidence>
<dbReference type="Gene3D" id="3.30.360.10">
    <property type="entry name" value="Dihydrodipicolinate Reductase, domain 2"/>
    <property type="match status" value="1"/>
</dbReference>
<dbReference type="GO" id="GO:0019878">
    <property type="term" value="P:lysine biosynthetic process via aminoadipic acid"/>
    <property type="evidence" value="ECO:0007669"/>
    <property type="project" value="TreeGrafter"/>
</dbReference>
<keyword evidence="5" id="KW-1185">Reference proteome</keyword>
<comment type="caution">
    <text evidence="4">The sequence shown here is derived from an EMBL/GenBank/DDBJ whole genome shotgun (WGS) entry which is preliminary data.</text>
</comment>
<feature type="domain" description="Saccharopine dehydrogenase-like C-terminal" evidence="3">
    <location>
        <begin position="126"/>
        <end position="435"/>
    </location>
</feature>
<dbReference type="SUPFAM" id="SSF55347">
    <property type="entry name" value="Glyceraldehyde-3-phosphate dehydrogenase-like, C-terminal domain"/>
    <property type="match status" value="1"/>
</dbReference>